<gene>
    <name evidence="2" type="ORF">CLCR_01361</name>
</gene>
<dbReference type="Proteomes" id="UP000094526">
    <property type="component" value="Unassembled WGS sequence"/>
</dbReference>
<organism evidence="2 3">
    <name type="scientific">Cladophialophora carrionii</name>
    <dbReference type="NCBI Taxonomy" id="86049"/>
    <lineage>
        <taxon>Eukaryota</taxon>
        <taxon>Fungi</taxon>
        <taxon>Dikarya</taxon>
        <taxon>Ascomycota</taxon>
        <taxon>Pezizomycotina</taxon>
        <taxon>Eurotiomycetes</taxon>
        <taxon>Chaetothyriomycetidae</taxon>
        <taxon>Chaetothyriales</taxon>
        <taxon>Herpotrichiellaceae</taxon>
        <taxon>Cladophialophora</taxon>
    </lineage>
</organism>
<feature type="compositionally biased region" description="Basic and acidic residues" evidence="1">
    <location>
        <begin position="1"/>
        <end position="10"/>
    </location>
</feature>
<dbReference type="AlphaFoldDB" id="A0A1C1CCB6"/>
<evidence type="ECO:0000256" key="1">
    <source>
        <dbReference type="SAM" id="MobiDB-lite"/>
    </source>
</evidence>
<reference evidence="3" key="1">
    <citation type="submission" date="2015-07" db="EMBL/GenBank/DDBJ databases">
        <authorList>
            <person name="Teixeira M.M."/>
            <person name="Souza R.C."/>
            <person name="Almeida L.G."/>
            <person name="Vicente V.A."/>
            <person name="de Hoog S."/>
            <person name="Bocca A.L."/>
            <person name="de Almeida S.R."/>
            <person name="Vasconcelos A.T."/>
            <person name="Felipe M.S."/>
        </authorList>
    </citation>
    <scope>NUCLEOTIDE SEQUENCE [LARGE SCALE GENOMIC DNA]</scope>
    <source>
        <strain evidence="3">KSF</strain>
    </source>
</reference>
<name>A0A1C1CCB6_9EURO</name>
<evidence type="ECO:0000313" key="3">
    <source>
        <dbReference type="Proteomes" id="UP000094526"/>
    </source>
</evidence>
<protein>
    <submittedName>
        <fullName evidence="2">Uncharacterized protein</fullName>
    </submittedName>
</protein>
<comment type="caution">
    <text evidence="2">The sequence shown here is derived from an EMBL/GenBank/DDBJ whole genome shotgun (WGS) entry which is preliminary data.</text>
</comment>
<dbReference type="EMBL" id="LGRB01000016">
    <property type="protein sequence ID" value="OCT46180.1"/>
    <property type="molecule type" value="Genomic_DNA"/>
</dbReference>
<feature type="region of interest" description="Disordered" evidence="1">
    <location>
        <begin position="1"/>
        <end position="20"/>
    </location>
</feature>
<keyword evidence="3" id="KW-1185">Reference proteome</keyword>
<evidence type="ECO:0000313" key="2">
    <source>
        <dbReference type="EMBL" id="OCT46180.1"/>
    </source>
</evidence>
<proteinExistence type="predicted"/>
<dbReference type="VEuPathDB" id="FungiDB:CLCR_01361"/>
<accession>A0A1C1CCB6</accession>
<sequence>MASKTVRADETSGTVRARSGRRPKVVAVDILLRRDGIVWRFKFWGIETFHTLSAALRSPERKKSSLKHCGQREAWSRMEAL</sequence>